<organism evidence="1 2">
    <name type="scientific">Arsenicibacter rosenii</name>
    <dbReference type="NCBI Taxonomy" id="1750698"/>
    <lineage>
        <taxon>Bacteria</taxon>
        <taxon>Pseudomonadati</taxon>
        <taxon>Bacteroidota</taxon>
        <taxon>Cytophagia</taxon>
        <taxon>Cytophagales</taxon>
        <taxon>Spirosomataceae</taxon>
        <taxon>Arsenicibacter</taxon>
    </lineage>
</organism>
<dbReference type="Proteomes" id="UP000181790">
    <property type="component" value="Unassembled WGS sequence"/>
</dbReference>
<dbReference type="Pfam" id="PF14054">
    <property type="entry name" value="DUF4249"/>
    <property type="match status" value="1"/>
</dbReference>
<name>A0A1S2VJN6_9BACT</name>
<evidence type="ECO:0000313" key="2">
    <source>
        <dbReference type="Proteomes" id="UP000181790"/>
    </source>
</evidence>
<proteinExistence type="predicted"/>
<evidence type="ECO:0008006" key="3">
    <source>
        <dbReference type="Google" id="ProtNLM"/>
    </source>
</evidence>
<sequence>MKVVTVFLLILLITVQCVTPFYPDVQTLKPGLVIDGLVTDQPGRNRVALSFTAEYTQYALNLLVRGATVLVKDNDGTEVTFNETAPGYYEPKTSSWQGETGKSYTLYITLSDGRRFQSTAETLLPATPMDTAYTEYTEKIKPGTLAYDKGFDVYVDVKDPADIKNYYRWTWVHYEPIVYCDVVTVPACPGCQSSSDFSRNCCETYCWDIIRYFSPINIASDQAVNGNRISRQPVLRAPHASTTVYYVEIEQFSLTEQAYQYLYTLNDLIKNTGGLFDAAPATIKGNVSAVDQGNEQVFGLFSASSMVVRPLLIDRSTVSALPNVVYHPPPLPPPGACVSCRESAFRTTKPPRWWRF</sequence>
<dbReference type="AlphaFoldDB" id="A0A1S2VJN6"/>
<gene>
    <name evidence="1" type="ORF">BLX24_12200</name>
</gene>
<dbReference type="EMBL" id="MORL01000005">
    <property type="protein sequence ID" value="OIN58972.1"/>
    <property type="molecule type" value="Genomic_DNA"/>
</dbReference>
<dbReference type="InterPro" id="IPR025345">
    <property type="entry name" value="DUF4249"/>
</dbReference>
<dbReference type="RefSeq" id="WP_071503423.1">
    <property type="nucleotide sequence ID" value="NZ_MORL01000005.1"/>
</dbReference>
<comment type="caution">
    <text evidence="1">The sequence shown here is derived from an EMBL/GenBank/DDBJ whole genome shotgun (WGS) entry which is preliminary data.</text>
</comment>
<reference evidence="1 2" key="1">
    <citation type="submission" date="2016-10" db="EMBL/GenBank/DDBJ databases">
        <title>Arsenicibacter rosenii gen. nov., sp. nov., an efficient arsenic-methylating bacterium isolated from an arsenic-contaminated paddy soil.</title>
        <authorList>
            <person name="Huang K."/>
        </authorList>
    </citation>
    <scope>NUCLEOTIDE SEQUENCE [LARGE SCALE GENOMIC DNA]</scope>
    <source>
        <strain evidence="1 2">SM-1</strain>
    </source>
</reference>
<dbReference type="OrthoDB" id="922982at2"/>
<protein>
    <recommendedName>
        <fullName evidence="3">DUF4249 domain-containing protein</fullName>
    </recommendedName>
</protein>
<evidence type="ECO:0000313" key="1">
    <source>
        <dbReference type="EMBL" id="OIN58972.1"/>
    </source>
</evidence>
<keyword evidence="2" id="KW-1185">Reference proteome</keyword>
<accession>A0A1S2VJN6</accession>